<sequence>MLRAPRKSDGTYCDGSVVKRCPSEAVETVCRGVDCQASLVARTASCGSATFCYAKSDGSHCDGAYLKTCSDSTQTALLYCGVCSEGTVGVAECGTVRFCATKISGDYCDGDVWKQCDGSSTPRSVLFCEAGCVQWRTGVAGCGQENDGWLSNAPGHQIGATAAAAALPLLLQ</sequence>
<protein>
    <submittedName>
        <fullName evidence="1">Uncharacterized protein</fullName>
    </submittedName>
</protein>
<name>A0A9P1BL84_9DINO</name>
<evidence type="ECO:0000313" key="1">
    <source>
        <dbReference type="EMBL" id="CAI3975429.1"/>
    </source>
</evidence>
<evidence type="ECO:0000313" key="3">
    <source>
        <dbReference type="Proteomes" id="UP001152797"/>
    </source>
</evidence>
<comment type="caution">
    <text evidence="1">The sequence shown here is derived from an EMBL/GenBank/DDBJ whole genome shotgun (WGS) entry which is preliminary data.</text>
</comment>
<reference evidence="1" key="1">
    <citation type="submission" date="2022-10" db="EMBL/GenBank/DDBJ databases">
        <authorList>
            <person name="Chen Y."/>
            <person name="Dougan E. K."/>
            <person name="Chan C."/>
            <person name="Rhodes N."/>
            <person name="Thang M."/>
        </authorList>
    </citation>
    <scope>NUCLEOTIDE SEQUENCE</scope>
</reference>
<dbReference type="EMBL" id="CAMXCT020000202">
    <property type="protein sequence ID" value="CAL1128804.1"/>
    <property type="molecule type" value="Genomic_DNA"/>
</dbReference>
<dbReference type="OrthoDB" id="443328at2759"/>
<accession>A0A9P1BL84</accession>
<dbReference type="EMBL" id="CAMXCT010000202">
    <property type="protein sequence ID" value="CAI3975429.1"/>
    <property type="molecule type" value="Genomic_DNA"/>
</dbReference>
<organism evidence="1">
    <name type="scientific">Cladocopium goreaui</name>
    <dbReference type="NCBI Taxonomy" id="2562237"/>
    <lineage>
        <taxon>Eukaryota</taxon>
        <taxon>Sar</taxon>
        <taxon>Alveolata</taxon>
        <taxon>Dinophyceae</taxon>
        <taxon>Suessiales</taxon>
        <taxon>Symbiodiniaceae</taxon>
        <taxon>Cladocopium</taxon>
    </lineage>
</organism>
<dbReference type="Proteomes" id="UP001152797">
    <property type="component" value="Unassembled WGS sequence"/>
</dbReference>
<proteinExistence type="predicted"/>
<dbReference type="EMBL" id="CAMXCT030000202">
    <property type="protein sequence ID" value="CAL4762741.1"/>
    <property type="molecule type" value="Genomic_DNA"/>
</dbReference>
<dbReference type="AlphaFoldDB" id="A0A9P1BL84"/>
<keyword evidence="3" id="KW-1185">Reference proteome</keyword>
<reference evidence="2" key="2">
    <citation type="submission" date="2024-04" db="EMBL/GenBank/DDBJ databases">
        <authorList>
            <person name="Chen Y."/>
            <person name="Shah S."/>
            <person name="Dougan E. K."/>
            <person name="Thang M."/>
            <person name="Chan C."/>
        </authorList>
    </citation>
    <scope>NUCLEOTIDE SEQUENCE [LARGE SCALE GENOMIC DNA]</scope>
</reference>
<evidence type="ECO:0000313" key="2">
    <source>
        <dbReference type="EMBL" id="CAL1128804.1"/>
    </source>
</evidence>
<gene>
    <name evidence="1" type="ORF">C1SCF055_LOCUS3757</name>
</gene>